<gene>
    <name evidence="1" type="ORF">OKA05_02740</name>
</gene>
<keyword evidence="2" id="KW-1185">Reference proteome</keyword>
<protein>
    <recommendedName>
        <fullName evidence="3">Nucleotidyl transferase AbiEii/AbiGii toxin family protein</fullName>
    </recommendedName>
</protein>
<name>A0ABT3GCU3_9BACT</name>
<comment type="caution">
    <text evidence="1">The sequence shown here is derived from an EMBL/GenBank/DDBJ whole genome shotgun (WGS) entry which is preliminary data.</text>
</comment>
<dbReference type="RefSeq" id="WP_264485561.1">
    <property type="nucleotide sequence ID" value="NZ_JAPDDT010000001.1"/>
</dbReference>
<evidence type="ECO:0000313" key="1">
    <source>
        <dbReference type="EMBL" id="MCW1921452.1"/>
    </source>
</evidence>
<sequence length="228" mass="25783">MGTPSDRFIRQLTAKFRVIEIGGLAVVAHGLDRKTKDADIWLEPMINAGSWSRAIEEECDRFGDLLLQRLPGWVPVRGTALAEGVEETGMIRISGLDCPLDVFRKPNEVELEAFDGFFERGRKRSDGLILPHPLDLIETKLNTGRDQDLRDIQFLEDKVRAEYRAILPSATITEARYLLDRYSEWQVLQAALQNPSPEVRELATTHLREFAEAGDPFSLAILEGREIP</sequence>
<dbReference type="Proteomes" id="UP001320876">
    <property type="component" value="Unassembled WGS sequence"/>
</dbReference>
<proteinExistence type="predicted"/>
<evidence type="ECO:0008006" key="3">
    <source>
        <dbReference type="Google" id="ProtNLM"/>
    </source>
</evidence>
<accession>A0ABT3GCU3</accession>
<organism evidence="1 2">
    <name type="scientific">Luteolibacter arcticus</name>
    <dbReference type="NCBI Taxonomy" id="1581411"/>
    <lineage>
        <taxon>Bacteria</taxon>
        <taxon>Pseudomonadati</taxon>
        <taxon>Verrucomicrobiota</taxon>
        <taxon>Verrucomicrobiia</taxon>
        <taxon>Verrucomicrobiales</taxon>
        <taxon>Verrucomicrobiaceae</taxon>
        <taxon>Luteolibacter</taxon>
    </lineage>
</organism>
<reference evidence="1 2" key="1">
    <citation type="submission" date="2022-10" db="EMBL/GenBank/DDBJ databases">
        <title>Luteolibacter arcticus strain CCTCC AB 2014275, whole genome shotgun sequencing project.</title>
        <authorList>
            <person name="Zhao G."/>
            <person name="Shen L."/>
        </authorList>
    </citation>
    <scope>NUCLEOTIDE SEQUENCE [LARGE SCALE GENOMIC DNA]</scope>
    <source>
        <strain evidence="1 2">CCTCC AB 2014275</strain>
    </source>
</reference>
<evidence type="ECO:0000313" key="2">
    <source>
        <dbReference type="Proteomes" id="UP001320876"/>
    </source>
</evidence>
<dbReference type="EMBL" id="JAPDDT010000001">
    <property type="protein sequence ID" value="MCW1921452.1"/>
    <property type="molecule type" value="Genomic_DNA"/>
</dbReference>